<dbReference type="EMBL" id="CAUOFW020001513">
    <property type="protein sequence ID" value="CAK9145870.1"/>
    <property type="molecule type" value="Genomic_DNA"/>
</dbReference>
<dbReference type="InterPro" id="IPR011990">
    <property type="entry name" value="TPR-like_helical_dom_sf"/>
</dbReference>
<dbReference type="Gene3D" id="1.25.40.10">
    <property type="entry name" value="Tetratricopeptide repeat domain"/>
    <property type="match status" value="1"/>
</dbReference>
<dbReference type="SMART" id="SM00028">
    <property type="entry name" value="TPR"/>
    <property type="match status" value="3"/>
</dbReference>
<reference evidence="2 3" key="1">
    <citation type="submission" date="2024-02" db="EMBL/GenBank/DDBJ databases">
        <authorList>
            <person name="Vignale AGUSTIN F."/>
            <person name="Sosa J E."/>
            <person name="Modenutti C."/>
        </authorList>
    </citation>
    <scope>NUCLEOTIDE SEQUENCE [LARGE SCALE GENOMIC DNA]</scope>
</reference>
<dbReference type="AlphaFoldDB" id="A0ABC8RMV4"/>
<feature type="repeat" description="TPR" evidence="1">
    <location>
        <begin position="63"/>
        <end position="96"/>
    </location>
</feature>
<sequence length="277" mass="31215">MEELRSVVPDTLKQRIGLSTPGDLHMSCSLLLHFFRQLPQFHQFGRELRDPETALFRKNNDSALELKRQGNDCFSKRDYPDALRFYSQALRLAPSDDADCMEKNLVATLYLNRATVFHKMGLQVECLRDCDRALVISPSYAKAWYRRGKANAASLNQEDAVRDLTIAMNMQLSSGGKEKIESELKLIIGQQKGSSSSLYKTYENRSSVTNEPQIKLQCVRTPAKGRGVASLNDIPQASLVHTEQPYAAKQVGIQWSRLGRLQIEAITTISLYVGMPM</sequence>
<dbReference type="PANTHER" id="PTHR47337:SF1">
    <property type="entry name" value="TETRATRICOPEPTIDE REPEAT (TPR)-LIKE SUPERFAMILY PROTEIN"/>
    <property type="match status" value="1"/>
</dbReference>
<evidence type="ECO:0000313" key="3">
    <source>
        <dbReference type="Proteomes" id="UP001642360"/>
    </source>
</evidence>
<accession>A0ABC8RMV4</accession>
<evidence type="ECO:0000313" key="2">
    <source>
        <dbReference type="EMBL" id="CAK9145870.1"/>
    </source>
</evidence>
<gene>
    <name evidence="2" type="ORF">ILEXP_LOCUS13688</name>
</gene>
<evidence type="ECO:0000256" key="1">
    <source>
        <dbReference type="PROSITE-ProRule" id="PRU00339"/>
    </source>
</evidence>
<dbReference type="Proteomes" id="UP001642360">
    <property type="component" value="Unassembled WGS sequence"/>
</dbReference>
<organism evidence="2 3">
    <name type="scientific">Ilex paraguariensis</name>
    <name type="common">yerba mate</name>
    <dbReference type="NCBI Taxonomy" id="185542"/>
    <lineage>
        <taxon>Eukaryota</taxon>
        <taxon>Viridiplantae</taxon>
        <taxon>Streptophyta</taxon>
        <taxon>Embryophyta</taxon>
        <taxon>Tracheophyta</taxon>
        <taxon>Spermatophyta</taxon>
        <taxon>Magnoliopsida</taxon>
        <taxon>eudicotyledons</taxon>
        <taxon>Gunneridae</taxon>
        <taxon>Pentapetalae</taxon>
        <taxon>asterids</taxon>
        <taxon>campanulids</taxon>
        <taxon>Aquifoliales</taxon>
        <taxon>Aquifoliaceae</taxon>
        <taxon>Ilex</taxon>
    </lineage>
</organism>
<keyword evidence="3" id="KW-1185">Reference proteome</keyword>
<dbReference type="SUPFAM" id="SSF48452">
    <property type="entry name" value="TPR-like"/>
    <property type="match status" value="1"/>
</dbReference>
<dbReference type="PROSITE" id="PS50005">
    <property type="entry name" value="TPR"/>
    <property type="match status" value="1"/>
</dbReference>
<name>A0ABC8RMV4_9AQUA</name>
<dbReference type="InterPro" id="IPR019734">
    <property type="entry name" value="TPR_rpt"/>
</dbReference>
<protein>
    <submittedName>
        <fullName evidence="2">Uncharacterized protein</fullName>
    </submittedName>
</protein>
<keyword evidence="1" id="KW-0802">TPR repeat</keyword>
<proteinExistence type="predicted"/>
<dbReference type="PANTHER" id="PTHR47337">
    <property type="entry name" value="TETRATRICOPEPTIDE REPEAT (TPR)-LIKE SUPERFAMILY PROTEIN"/>
    <property type="match status" value="1"/>
</dbReference>
<comment type="caution">
    <text evidence="2">The sequence shown here is derived from an EMBL/GenBank/DDBJ whole genome shotgun (WGS) entry which is preliminary data.</text>
</comment>